<dbReference type="SUPFAM" id="SSF51905">
    <property type="entry name" value="FAD/NAD(P)-binding domain"/>
    <property type="match status" value="2"/>
</dbReference>
<dbReference type="GO" id="GO:0005789">
    <property type="term" value="C:endoplasmic reticulum membrane"/>
    <property type="evidence" value="ECO:0007669"/>
    <property type="project" value="UniProtKB-SubCell"/>
</dbReference>
<gene>
    <name evidence="19" type="ORF">SKAU_G00069310</name>
</gene>
<evidence type="ECO:0000256" key="9">
    <source>
        <dbReference type="ARBA" id="ARBA00022989"/>
    </source>
</evidence>
<dbReference type="InterPro" id="IPR020946">
    <property type="entry name" value="Flavin_mOase-like"/>
</dbReference>
<comment type="cofactor">
    <cofactor evidence="1 18">
        <name>FAD</name>
        <dbReference type="ChEBI" id="CHEBI:57692"/>
    </cofactor>
</comment>
<dbReference type="InterPro" id="IPR000960">
    <property type="entry name" value="Flavin_mOase"/>
</dbReference>
<dbReference type="EC" id="1.-.-.-" evidence="18"/>
<dbReference type="GO" id="GO:0050661">
    <property type="term" value="F:NADP binding"/>
    <property type="evidence" value="ECO:0007669"/>
    <property type="project" value="InterPro"/>
</dbReference>
<dbReference type="Pfam" id="PF00743">
    <property type="entry name" value="FMO-like"/>
    <property type="match status" value="1"/>
</dbReference>
<dbReference type="OrthoDB" id="66881at2759"/>
<dbReference type="FunFam" id="3.50.50.60:FF:000159">
    <property type="entry name" value="Dimethylaniline monooxygenase [N-oxide-forming]"/>
    <property type="match status" value="1"/>
</dbReference>
<keyword evidence="10 18" id="KW-0560">Oxidoreductase</keyword>
<keyword evidence="6" id="KW-0256">Endoplasmic reticulum</keyword>
<dbReference type="PRINTS" id="PR00370">
    <property type="entry name" value="FMOXYGENASE"/>
</dbReference>
<proteinExistence type="inferred from homology"/>
<evidence type="ECO:0000256" key="2">
    <source>
        <dbReference type="ARBA" id="ARBA00004389"/>
    </source>
</evidence>
<keyword evidence="12" id="KW-0472">Membrane</keyword>
<dbReference type="PANTHER" id="PTHR23023">
    <property type="entry name" value="DIMETHYLANILINE MONOOXYGENASE"/>
    <property type="match status" value="1"/>
</dbReference>
<comment type="caution">
    <text evidence="19">The sequence shown here is derived from an EMBL/GenBank/DDBJ whole genome shotgun (WGS) entry which is preliminary data.</text>
</comment>
<evidence type="ECO:0000256" key="6">
    <source>
        <dbReference type="ARBA" id="ARBA00022824"/>
    </source>
</evidence>
<dbReference type="Proteomes" id="UP001152622">
    <property type="component" value="Chromosome 2"/>
</dbReference>
<dbReference type="PRINTS" id="PR01121">
    <property type="entry name" value="FMOXYGENASE1"/>
</dbReference>
<comment type="function">
    <text evidence="13">Broad spectrum monooxygenase that catalyzes the oxygenation of a wide variety of nitrogen- and sulfur-containing compounds including xenobiotics. Catalyzes the S-oxygenation of hypotaurine to produce taurine, an organic osmolyte involved in cell volume regulation as well as a variety of cytoprotective and developmental processes. In vitro, catalyzes the N-oxygenation of trimethylamine (TMA) to produce trimethylamine N-oxide (TMAO) and could therefore participate to the detoxification of this compound that is generated by the action of gut microbiota from dietary precursors such as choline, choline containing compounds, betaine or L-carnitine.</text>
</comment>
<organism evidence="19 20">
    <name type="scientific">Synaphobranchus kaupii</name>
    <name type="common">Kaup's arrowtooth eel</name>
    <dbReference type="NCBI Taxonomy" id="118154"/>
    <lineage>
        <taxon>Eukaryota</taxon>
        <taxon>Metazoa</taxon>
        <taxon>Chordata</taxon>
        <taxon>Craniata</taxon>
        <taxon>Vertebrata</taxon>
        <taxon>Euteleostomi</taxon>
        <taxon>Actinopterygii</taxon>
        <taxon>Neopterygii</taxon>
        <taxon>Teleostei</taxon>
        <taxon>Anguilliformes</taxon>
        <taxon>Synaphobranchidae</taxon>
        <taxon>Synaphobranchus</taxon>
    </lineage>
</organism>
<comment type="catalytic activity">
    <reaction evidence="16">
        <text>trimethylamine + NADPH + O2 = trimethylamine N-oxide + NADP(+) + H2O</text>
        <dbReference type="Rhea" id="RHEA:31979"/>
        <dbReference type="ChEBI" id="CHEBI:15377"/>
        <dbReference type="ChEBI" id="CHEBI:15379"/>
        <dbReference type="ChEBI" id="CHEBI:15724"/>
        <dbReference type="ChEBI" id="CHEBI:57783"/>
        <dbReference type="ChEBI" id="CHEBI:58349"/>
        <dbReference type="ChEBI" id="CHEBI:58389"/>
        <dbReference type="EC" id="1.14.13.148"/>
    </reaction>
    <physiologicalReaction direction="left-to-right" evidence="16">
        <dbReference type="Rhea" id="RHEA:31980"/>
    </physiologicalReaction>
</comment>
<dbReference type="AlphaFoldDB" id="A0A9Q1JAD3"/>
<protein>
    <recommendedName>
        <fullName evidence="18">Flavin-containing monooxygenase</fullName>
        <ecNumber evidence="18">1.-.-.-</ecNumber>
    </recommendedName>
</protein>
<evidence type="ECO:0000256" key="11">
    <source>
        <dbReference type="ARBA" id="ARBA00023033"/>
    </source>
</evidence>
<evidence type="ECO:0000256" key="12">
    <source>
        <dbReference type="ARBA" id="ARBA00023136"/>
    </source>
</evidence>
<keyword evidence="20" id="KW-1185">Reference proteome</keyword>
<evidence type="ECO:0000256" key="4">
    <source>
        <dbReference type="ARBA" id="ARBA00022630"/>
    </source>
</evidence>
<dbReference type="EMBL" id="JAINUF010000002">
    <property type="protein sequence ID" value="KAJ8376351.1"/>
    <property type="molecule type" value="Genomic_DNA"/>
</dbReference>
<evidence type="ECO:0000313" key="19">
    <source>
        <dbReference type="EMBL" id="KAJ8376351.1"/>
    </source>
</evidence>
<evidence type="ECO:0000256" key="3">
    <source>
        <dbReference type="ARBA" id="ARBA00009183"/>
    </source>
</evidence>
<dbReference type="GO" id="GO:0050660">
    <property type="term" value="F:flavin adenine dinucleotide binding"/>
    <property type="evidence" value="ECO:0007669"/>
    <property type="project" value="InterPro"/>
</dbReference>
<keyword evidence="8" id="KW-0521">NADP</keyword>
<reference evidence="19" key="1">
    <citation type="journal article" date="2023" name="Science">
        <title>Genome structures resolve the early diversification of teleost fishes.</title>
        <authorList>
            <person name="Parey E."/>
            <person name="Louis A."/>
            <person name="Montfort J."/>
            <person name="Bouchez O."/>
            <person name="Roques C."/>
            <person name="Iampietro C."/>
            <person name="Lluch J."/>
            <person name="Castinel A."/>
            <person name="Donnadieu C."/>
            <person name="Desvignes T."/>
            <person name="Floi Bucao C."/>
            <person name="Jouanno E."/>
            <person name="Wen M."/>
            <person name="Mejri S."/>
            <person name="Dirks R."/>
            <person name="Jansen H."/>
            <person name="Henkel C."/>
            <person name="Chen W.J."/>
            <person name="Zahm M."/>
            <person name="Cabau C."/>
            <person name="Klopp C."/>
            <person name="Thompson A.W."/>
            <person name="Robinson-Rechavi M."/>
            <person name="Braasch I."/>
            <person name="Lecointre G."/>
            <person name="Bobe J."/>
            <person name="Postlethwait J.H."/>
            <person name="Berthelot C."/>
            <person name="Roest Crollius H."/>
            <person name="Guiguen Y."/>
        </authorList>
    </citation>
    <scope>NUCLEOTIDE SEQUENCE</scope>
    <source>
        <strain evidence="19">WJC10195</strain>
    </source>
</reference>
<dbReference type="InterPro" id="IPR036188">
    <property type="entry name" value="FAD/NAD-bd_sf"/>
</dbReference>
<evidence type="ECO:0000256" key="10">
    <source>
        <dbReference type="ARBA" id="ARBA00023002"/>
    </source>
</evidence>
<evidence type="ECO:0000256" key="1">
    <source>
        <dbReference type="ARBA" id="ARBA00001974"/>
    </source>
</evidence>
<comment type="catalytic activity">
    <reaction evidence="15">
        <text>hypotaurine + NADPH + O2 + H(+) = taurine + NADP(+) + H2O</text>
        <dbReference type="Rhea" id="RHEA:69819"/>
        <dbReference type="ChEBI" id="CHEBI:15377"/>
        <dbReference type="ChEBI" id="CHEBI:15378"/>
        <dbReference type="ChEBI" id="CHEBI:15379"/>
        <dbReference type="ChEBI" id="CHEBI:57783"/>
        <dbReference type="ChEBI" id="CHEBI:57853"/>
        <dbReference type="ChEBI" id="CHEBI:58349"/>
        <dbReference type="ChEBI" id="CHEBI:507393"/>
        <dbReference type="EC" id="1.14.13.8"/>
    </reaction>
    <physiologicalReaction direction="left-to-right" evidence="15">
        <dbReference type="Rhea" id="RHEA:69820"/>
    </physiologicalReaction>
</comment>
<evidence type="ECO:0000256" key="18">
    <source>
        <dbReference type="RuleBase" id="RU361177"/>
    </source>
</evidence>
<dbReference type="GO" id="GO:0004499">
    <property type="term" value="F:N,N-dimethylaniline monooxygenase activity"/>
    <property type="evidence" value="ECO:0007669"/>
    <property type="project" value="InterPro"/>
</dbReference>
<dbReference type="Gene3D" id="3.50.50.60">
    <property type="entry name" value="FAD/NAD(P)-binding domain"/>
    <property type="match status" value="2"/>
</dbReference>
<keyword evidence="9" id="KW-1133">Transmembrane helix</keyword>
<sequence length="587" mass="65819">MLPQGSSQSEDPPWSRTGSWRADTMARRVAVIGAGSSGLACIKCCLDEGLEPVCFECSDDIGGLWRYKERPEPEHCSIYRSLITNTSKEIMCFSDFPMPDHYPNYLHNSQLLQYLGLYAAHFDLLRHIHFQTSVCSVKQGPEFSHSGQWEVETKNRVGDKESHIFDAVLVCTGHYTQPVIPLKDFTGMETFEGKCYHSWEYKDPNALQGKRVVVVGIGNSGGDIAVEISRAAEKTFLSTRQGAWVIGRMSDRGLPVDLTMITRLGSFLVHFLPRALVHWAGERRLNQKYDHRLYGLLPKQRLLEGRTLINDDIPGRILLGALVMKPHLQEFRGSSVVFEDGTVEDQIEAVVFCTGYNYSFPFLPSSLFAGPGHELTLYQHIFSPTLKHPTLAVLGLVSTKGPIMPMVEMQARWATRVFTGLNQLPPKHTMLKTIETERRKYLKSFPCPKHAAVQVDYISYMDELAQQVAVRPNLLSLLLRDPRLGLSVLLGPCTPYQYRLRGPGQWAGARQAILTQWERVACPFKTRPIPEPQPSTQPLLLTVSCTALLLLAAIYSQAKIPAVLRDPAGLLNRLCLYLGSCGRCAYD</sequence>
<comment type="catalytic activity">
    <reaction evidence="17">
        <text>N,N-dimethylaniline + NADPH + O2 + H(+) = N,N-dimethylaniline N-oxide + NADP(+) + H2O</text>
        <dbReference type="Rhea" id="RHEA:24468"/>
        <dbReference type="ChEBI" id="CHEBI:15377"/>
        <dbReference type="ChEBI" id="CHEBI:15378"/>
        <dbReference type="ChEBI" id="CHEBI:15379"/>
        <dbReference type="ChEBI" id="CHEBI:16269"/>
        <dbReference type="ChEBI" id="CHEBI:17735"/>
        <dbReference type="ChEBI" id="CHEBI:57783"/>
        <dbReference type="ChEBI" id="CHEBI:58349"/>
        <dbReference type="EC" id="1.14.13.8"/>
    </reaction>
    <physiologicalReaction direction="left-to-right" evidence="17">
        <dbReference type="Rhea" id="RHEA:24469"/>
    </physiologicalReaction>
</comment>
<dbReference type="GO" id="GO:0034899">
    <property type="term" value="F:trimethylamine monooxygenase activity"/>
    <property type="evidence" value="ECO:0007669"/>
    <property type="project" value="UniProtKB-EC"/>
</dbReference>
<evidence type="ECO:0000256" key="13">
    <source>
        <dbReference type="ARBA" id="ARBA00045957"/>
    </source>
</evidence>
<evidence type="ECO:0000256" key="16">
    <source>
        <dbReference type="ARBA" id="ARBA00048088"/>
    </source>
</evidence>
<accession>A0A9Q1JAD3</accession>
<keyword evidence="7 18" id="KW-0274">FAD</keyword>
<name>A0A9Q1JAD3_SYNKA</name>
<comment type="subcellular location">
    <subcellularLocation>
        <location evidence="2">Endoplasmic reticulum membrane</location>
        <topology evidence="2">Single-pass membrane protein</topology>
    </subcellularLocation>
</comment>
<evidence type="ECO:0000256" key="15">
    <source>
        <dbReference type="ARBA" id="ARBA00048041"/>
    </source>
</evidence>
<evidence type="ECO:0000256" key="14">
    <source>
        <dbReference type="ARBA" id="ARBA00047338"/>
    </source>
</evidence>
<keyword evidence="4 18" id="KW-0285">Flavoprotein</keyword>
<evidence type="ECO:0000256" key="5">
    <source>
        <dbReference type="ARBA" id="ARBA00022692"/>
    </source>
</evidence>
<comment type="catalytic activity">
    <reaction evidence="14">
        <text>hypotaurine + NADH + O2 + H(+) = taurine + NAD(+) + H2O</text>
        <dbReference type="Rhea" id="RHEA:74111"/>
        <dbReference type="ChEBI" id="CHEBI:15377"/>
        <dbReference type="ChEBI" id="CHEBI:15378"/>
        <dbReference type="ChEBI" id="CHEBI:15379"/>
        <dbReference type="ChEBI" id="CHEBI:57540"/>
        <dbReference type="ChEBI" id="CHEBI:57853"/>
        <dbReference type="ChEBI" id="CHEBI:57945"/>
        <dbReference type="ChEBI" id="CHEBI:507393"/>
        <dbReference type="EC" id="1.14.13.8"/>
    </reaction>
    <physiologicalReaction direction="left-to-right" evidence="14">
        <dbReference type="Rhea" id="RHEA:74112"/>
    </physiologicalReaction>
</comment>
<dbReference type="InterPro" id="IPR002253">
    <property type="entry name" value="Flavin_mOase_1"/>
</dbReference>
<evidence type="ECO:0000313" key="20">
    <source>
        <dbReference type="Proteomes" id="UP001152622"/>
    </source>
</evidence>
<evidence type="ECO:0000256" key="7">
    <source>
        <dbReference type="ARBA" id="ARBA00022827"/>
    </source>
</evidence>
<dbReference type="PIRSF" id="PIRSF000332">
    <property type="entry name" value="FMO"/>
    <property type="match status" value="1"/>
</dbReference>
<dbReference type="InterPro" id="IPR050346">
    <property type="entry name" value="FMO-like"/>
</dbReference>
<keyword evidence="11 18" id="KW-0503">Monooxygenase</keyword>
<evidence type="ECO:0000256" key="17">
    <source>
        <dbReference type="ARBA" id="ARBA00049443"/>
    </source>
</evidence>
<evidence type="ECO:0000256" key="8">
    <source>
        <dbReference type="ARBA" id="ARBA00022857"/>
    </source>
</evidence>
<keyword evidence="5" id="KW-0812">Transmembrane</keyword>
<comment type="similarity">
    <text evidence="3 18">Belongs to the FMO family.</text>
</comment>